<dbReference type="EMBL" id="CABVLI010000048">
    <property type="protein sequence ID" value="VVT30406.1"/>
    <property type="molecule type" value="Genomic_DNA"/>
</dbReference>
<evidence type="ECO:0000313" key="1">
    <source>
        <dbReference type="EMBL" id="VVT30406.1"/>
    </source>
</evidence>
<evidence type="ECO:0000313" key="2">
    <source>
        <dbReference type="Proteomes" id="UP000326857"/>
    </source>
</evidence>
<reference evidence="1 2" key="1">
    <citation type="submission" date="2019-09" db="EMBL/GenBank/DDBJ databases">
        <authorList>
            <person name="Dittami M. S."/>
        </authorList>
    </citation>
    <scope>NUCLEOTIDE SEQUENCE [LARGE SCALE GENOMIC DNA]</scope>
    <source>
        <strain evidence="1">SPHINGO391</strain>
    </source>
</reference>
<protein>
    <submittedName>
        <fullName evidence="1">Uncharacterized protein</fullName>
    </submittedName>
</protein>
<name>A0A5E8AGE0_9SPHN</name>
<sequence>MTRILQIDAVTFAPTYSRSLPWRPVYLIVPFVGAPDNDPHTRRVTLRSCDHGHSLPDSGRVYGDMGAHFIAMLGYDSGIVVDYLCSLENELIGPKFGSSDQGVIARRLPGWNSRRG</sequence>
<gene>
    <name evidence="1" type="ORF">SPHINGO391_520013</name>
</gene>
<dbReference type="AlphaFoldDB" id="A0A5E8AGE0"/>
<proteinExistence type="predicted"/>
<dbReference type="Proteomes" id="UP000326857">
    <property type="component" value="Unassembled WGS sequence"/>
</dbReference>
<accession>A0A5E8AGE0</accession>
<organism evidence="1 2">
    <name type="scientific">Sphingomonas aurantiaca</name>
    <dbReference type="NCBI Taxonomy" id="185949"/>
    <lineage>
        <taxon>Bacteria</taxon>
        <taxon>Pseudomonadati</taxon>
        <taxon>Pseudomonadota</taxon>
        <taxon>Alphaproteobacteria</taxon>
        <taxon>Sphingomonadales</taxon>
        <taxon>Sphingomonadaceae</taxon>
        <taxon>Sphingomonas</taxon>
    </lineage>
</organism>